<dbReference type="EMBL" id="JAUEPO010000003">
    <property type="protein sequence ID" value="KAK3328501.1"/>
    <property type="molecule type" value="Genomic_DNA"/>
</dbReference>
<protein>
    <recommendedName>
        <fullName evidence="5">Calcofluor white hypersensitive protein</fullName>
    </recommendedName>
</protein>
<reference evidence="3" key="2">
    <citation type="submission" date="2023-06" db="EMBL/GenBank/DDBJ databases">
        <authorList>
            <consortium name="Lawrence Berkeley National Laboratory"/>
            <person name="Haridas S."/>
            <person name="Hensen N."/>
            <person name="Bonometti L."/>
            <person name="Westerberg I."/>
            <person name="Brannstrom I.O."/>
            <person name="Guillou S."/>
            <person name="Cros-Aarteil S."/>
            <person name="Calhoun S."/>
            <person name="Kuo A."/>
            <person name="Mondo S."/>
            <person name="Pangilinan J."/>
            <person name="Riley R."/>
            <person name="Labutti K."/>
            <person name="Andreopoulos B."/>
            <person name="Lipzen A."/>
            <person name="Chen C."/>
            <person name="Yanf M."/>
            <person name="Daum C."/>
            <person name="Ng V."/>
            <person name="Clum A."/>
            <person name="Steindorff A."/>
            <person name="Ohm R."/>
            <person name="Martin F."/>
            <person name="Silar P."/>
            <person name="Natvig D."/>
            <person name="Lalanne C."/>
            <person name="Gautier V."/>
            <person name="Ament-Velasquez S.L."/>
            <person name="Kruys A."/>
            <person name="Hutchinson M.I."/>
            <person name="Powell A.J."/>
            <person name="Barry K."/>
            <person name="Miller A.N."/>
            <person name="Grigoriev I.V."/>
            <person name="Debuchy R."/>
            <person name="Gladieux P."/>
            <person name="Thoren M.H."/>
            <person name="Johannesson H."/>
        </authorList>
    </citation>
    <scope>NUCLEOTIDE SEQUENCE</scope>
    <source>
        <strain evidence="3">SMH4131-1</strain>
    </source>
</reference>
<evidence type="ECO:0000313" key="4">
    <source>
        <dbReference type="Proteomes" id="UP001286456"/>
    </source>
</evidence>
<feature type="region of interest" description="Disordered" evidence="1">
    <location>
        <begin position="32"/>
        <end position="71"/>
    </location>
</feature>
<evidence type="ECO:0000256" key="2">
    <source>
        <dbReference type="SAM" id="Phobius"/>
    </source>
</evidence>
<gene>
    <name evidence="3" type="ORF">B0T19DRAFT_442392</name>
</gene>
<keyword evidence="2" id="KW-0812">Transmembrane</keyword>
<evidence type="ECO:0000313" key="3">
    <source>
        <dbReference type="EMBL" id="KAK3328501.1"/>
    </source>
</evidence>
<organism evidence="3 4">
    <name type="scientific">Cercophora scortea</name>
    <dbReference type="NCBI Taxonomy" id="314031"/>
    <lineage>
        <taxon>Eukaryota</taxon>
        <taxon>Fungi</taxon>
        <taxon>Dikarya</taxon>
        <taxon>Ascomycota</taxon>
        <taxon>Pezizomycotina</taxon>
        <taxon>Sordariomycetes</taxon>
        <taxon>Sordariomycetidae</taxon>
        <taxon>Sordariales</taxon>
        <taxon>Lasiosphaeriaceae</taxon>
        <taxon>Cercophora</taxon>
    </lineage>
</organism>
<reference evidence="3" key="1">
    <citation type="journal article" date="2023" name="Mol. Phylogenet. Evol.">
        <title>Genome-scale phylogeny and comparative genomics of the fungal order Sordariales.</title>
        <authorList>
            <person name="Hensen N."/>
            <person name="Bonometti L."/>
            <person name="Westerberg I."/>
            <person name="Brannstrom I.O."/>
            <person name="Guillou S."/>
            <person name="Cros-Aarteil S."/>
            <person name="Calhoun S."/>
            <person name="Haridas S."/>
            <person name="Kuo A."/>
            <person name="Mondo S."/>
            <person name="Pangilinan J."/>
            <person name="Riley R."/>
            <person name="LaButti K."/>
            <person name="Andreopoulos B."/>
            <person name="Lipzen A."/>
            <person name="Chen C."/>
            <person name="Yan M."/>
            <person name="Daum C."/>
            <person name="Ng V."/>
            <person name="Clum A."/>
            <person name="Steindorff A."/>
            <person name="Ohm R.A."/>
            <person name="Martin F."/>
            <person name="Silar P."/>
            <person name="Natvig D.O."/>
            <person name="Lalanne C."/>
            <person name="Gautier V."/>
            <person name="Ament-Velasquez S.L."/>
            <person name="Kruys A."/>
            <person name="Hutchinson M.I."/>
            <person name="Powell A.J."/>
            <person name="Barry K."/>
            <person name="Miller A.N."/>
            <person name="Grigoriev I.V."/>
            <person name="Debuchy R."/>
            <person name="Gladieux P."/>
            <person name="Hiltunen Thoren M."/>
            <person name="Johannesson H."/>
        </authorList>
    </citation>
    <scope>NUCLEOTIDE SEQUENCE</scope>
    <source>
        <strain evidence="3">SMH4131-1</strain>
    </source>
</reference>
<keyword evidence="4" id="KW-1185">Reference proteome</keyword>
<keyword evidence="2" id="KW-1133">Transmembrane helix</keyword>
<name>A0AAE0MDF4_9PEZI</name>
<proteinExistence type="predicted"/>
<keyword evidence="2" id="KW-0472">Membrane</keyword>
<dbReference type="Proteomes" id="UP001286456">
    <property type="component" value="Unassembled WGS sequence"/>
</dbReference>
<comment type="caution">
    <text evidence="3">The sequence shown here is derived from an EMBL/GenBank/DDBJ whole genome shotgun (WGS) entry which is preliminary data.</text>
</comment>
<feature type="compositionally biased region" description="Basic and acidic residues" evidence="1">
    <location>
        <begin position="35"/>
        <end position="46"/>
    </location>
</feature>
<feature type="transmembrane region" description="Helical" evidence="2">
    <location>
        <begin position="7"/>
        <end position="24"/>
    </location>
</feature>
<accession>A0AAE0MDF4</accession>
<feature type="compositionally biased region" description="Basic and acidic residues" evidence="1">
    <location>
        <begin position="62"/>
        <end position="71"/>
    </location>
</feature>
<evidence type="ECO:0000256" key="1">
    <source>
        <dbReference type="SAM" id="MobiDB-lite"/>
    </source>
</evidence>
<dbReference type="AlphaFoldDB" id="A0AAE0MDF4"/>
<feature type="compositionally biased region" description="Polar residues" evidence="1">
    <location>
        <begin position="48"/>
        <end position="61"/>
    </location>
</feature>
<evidence type="ECO:0008006" key="5">
    <source>
        <dbReference type="Google" id="ProtNLM"/>
    </source>
</evidence>
<sequence length="135" mass="14421">MSSKSRAPLVLGAGALGAIGYYLYSSGGDPNLAKKQVERDSHRAADSIKSQLPTTSASSTNAKKEGQEVGKEIGAKFDNAVSSTEKELAKIKNDTEAYAKQARTDTLKKIDEIDRKVEEGAAKSKGYFSSWFGGK</sequence>